<organism evidence="1 2">
    <name type="scientific">Nakamurella endophytica</name>
    <dbReference type="NCBI Taxonomy" id="1748367"/>
    <lineage>
        <taxon>Bacteria</taxon>
        <taxon>Bacillati</taxon>
        <taxon>Actinomycetota</taxon>
        <taxon>Actinomycetes</taxon>
        <taxon>Nakamurellales</taxon>
        <taxon>Nakamurellaceae</taxon>
        <taxon>Nakamurella</taxon>
    </lineage>
</organism>
<dbReference type="PANTHER" id="PTHR43649:SF12">
    <property type="entry name" value="DIACETYLCHITOBIOSE BINDING PROTEIN DASA"/>
    <property type="match status" value="1"/>
</dbReference>
<dbReference type="RefSeq" id="WP_188941022.1">
    <property type="nucleotide sequence ID" value="NZ_BMNA01000003.1"/>
</dbReference>
<gene>
    <name evidence="1" type="ORF">GCM10011594_16060</name>
</gene>
<name>A0A917SSQ3_9ACTN</name>
<reference evidence="1" key="1">
    <citation type="journal article" date="2014" name="Int. J. Syst. Evol. Microbiol.">
        <title>Complete genome sequence of Corynebacterium casei LMG S-19264T (=DSM 44701T), isolated from a smear-ripened cheese.</title>
        <authorList>
            <consortium name="US DOE Joint Genome Institute (JGI-PGF)"/>
            <person name="Walter F."/>
            <person name="Albersmeier A."/>
            <person name="Kalinowski J."/>
            <person name="Ruckert C."/>
        </authorList>
    </citation>
    <scope>NUCLEOTIDE SEQUENCE</scope>
    <source>
        <strain evidence="1">CGMCC 4.7308</strain>
    </source>
</reference>
<dbReference type="Gene3D" id="3.40.190.10">
    <property type="entry name" value="Periplasmic binding protein-like II"/>
    <property type="match status" value="1"/>
</dbReference>
<evidence type="ECO:0000313" key="1">
    <source>
        <dbReference type="EMBL" id="GGL97156.1"/>
    </source>
</evidence>
<reference evidence="1" key="2">
    <citation type="submission" date="2020-09" db="EMBL/GenBank/DDBJ databases">
        <authorList>
            <person name="Sun Q."/>
            <person name="Zhou Y."/>
        </authorList>
    </citation>
    <scope>NUCLEOTIDE SEQUENCE</scope>
    <source>
        <strain evidence="1">CGMCC 4.7308</strain>
    </source>
</reference>
<dbReference type="AlphaFoldDB" id="A0A917SSQ3"/>
<accession>A0A917SSQ3</accession>
<evidence type="ECO:0000313" key="2">
    <source>
        <dbReference type="Proteomes" id="UP000655208"/>
    </source>
</evidence>
<protein>
    <submittedName>
        <fullName evidence="1">Sugar ABC transporter substrate-binding protein</fullName>
    </submittedName>
</protein>
<sequence>MGFSTGDEVGTSRVDYAEKQDPSLQVQVDQNGFDAQKFATAMGGGSAPAGVYMDRELLATYAQKGFLQPLDDCISADGIDLSQYYPDAVKEATYNGKIYGIPDFYTVRAVLINNKVLSGAGLTTADIDTSNWDKLTSAATKMYKASGGKPSVIGYDPKLPEYLPLWAMANGGSIIGADGKPTLNDPKVVEALKYTVSLVNAQGGWANFKSFRDTWDFFGAGNEFAKNQIGAMDYEQWYVNVLAGFPASSDLSAVPFKGRDGQPLSTATGGAFALPKDSPNAGGMCQFMKLVTSKEAWAAAGAARAAALAPKKGIFTGLFSANKVANDALQKQYVKPSGNSKIDAVIKVYYDALSYAKTVPPSPVGQDIKSAYEQAVTDALGGKDPQQALDAAQETAQNAYDDAVG</sequence>
<keyword evidence="2" id="KW-1185">Reference proteome</keyword>
<dbReference type="Proteomes" id="UP000655208">
    <property type="component" value="Unassembled WGS sequence"/>
</dbReference>
<dbReference type="SUPFAM" id="SSF53850">
    <property type="entry name" value="Periplasmic binding protein-like II"/>
    <property type="match status" value="1"/>
</dbReference>
<proteinExistence type="predicted"/>
<comment type="caution">
    <text evidence="1">The sequence shown here is derived from an EMBL/GenBank/DDBJ whole genome shotgun (WGS) entry which is preliminary data.</text>
</comment>
<dbReference type="PANTHER" id="PTHR43649">
    <property type="entry name" value="ARABINOSE-BINDING PROTEIN-RELATED"/>
    <property type="match status" value="1"/>
</dbReference>
<dbReference type="EMBL" id="BMNA01000003">
    <property type="protein sequence ID" value="GGL97156.1"/>
    <property type="molecule type" value="Genomic_DNA"/>
</dbReference>
<dbReference type="InterPro" id="IPR050490">
    <property type="entry name" value="Bact_solute-bd_prot1"/>
</dbReference>